<dbReference type="AlphaFoldDB" id="F8K1T1"/>
<dbReference type="Proteomes" id="UP000007842">
    <property type="component" value="Chromosome"/>
</dbReference>
<gene>
    <name evidence="1" type="ordered locus">SCATT_00290</name>
</gene>
<evidence type="ECO:0000313" key="2">
    <source>
        <dbReference type="Proteomes" id="UP000007842"/>
    </source>
</evidence>
<name>F8K1T1_STREN</name>
<dbReference type="PATRIC" id="fig|1003195.11.peg.1683"/>
<keyword evidence="2" id="KW-1185">Reference proteome</keyword>
<sequence length="113" mass="11815">MTGRPAVRAALTATAADTARRVPGVAFLRPAFTGLLRRPAATGDRAAVRAERLTATPPDWRLHVHLAVAHGHRALDVARDVRATVTHAAGTALAEAGQPDATVRVTVTVTNIT</sequence>
<dbReference type="STRING" id="1003195.SCATT_00290"/>
<reference evidence="2" key="1">
    <citation type="submission" date="2011-12" db="EMBL/GenBank/DDBJ databases">
        <title>Complete genome sequence of Streptomyces cattleya strain DSM 46488.</title>
        <authorList>
            <person name="Ou H.-Y."/>
            <person name="Li P."/>
            <person name="Zhao C."/>
            <person name="O'Hagan D."/>
            <person name="Deng Z."/>
        </authorList>
    </citation>
    <scope>NUCLEOTIDE SEQUENCE [LARGE SCALE GENOMIC DNA]</scope>
    <source>
        <strain evidence="2">ATCC 35852 / DSM 46488 / JCM 4925 / NBRC 14057 / NRRL 8057</strain>
    </source>
</reference>
<dbReference type="KEGG" id="scy:SCATT_00290"/>
<protein>
    <recommendedName>
        <fullName evidence="3">Asp23/Gls24 family envelope stress response protein</fullName>
    </recommendedName>
</protein>
<dbReference type="RefSeq" id="WP_014140804.1">
    <property type="nucleotide sequence ID" value="NC_016111.1"/>
</dbReference>
<accession>F8K1T1</accession>
<organism evidence="1 2">
    <name type="scientific">Streptantibioticus cattleyicolor (strain ATCC 35852 / DSM 46488 / JCM 4925 / NBRC 14057 / NRRL 8057)</name>
    <name type="common">Streptomyces cattleya</name>
    <dbReference type="NCBI Taxonomy" id="1003195"/>
    <lineage>
        <taxon>Bacteria</taxon>
        <taxon>Bacillati</taxon>
        <taxon>Actinomycetota</taxon>
        <taxon>Actinomycetes</taxon>
        <taxon>Kitasatosporales</taxon>
        <taxon>Streptomycetaceae</taxon>
        <taxon>Streptantibioticus</taxon>
    </lineage>
</organism>
<dbReference type="EMBL" id="CP003219">
    <property type="protein sequence ID" value="AEW92400.1"/>
    <property type="molecule type" value="Genomic_DNA"/>
</dbReference>
<evidence type="ECO:0000313" key="1">
    <source>
        <dbReference type="EMBL" id="AEW92400.1"/>
    </source>
</evidence>
<evidence type="ECO:0008006" key="3">
    <source>
        <dbReference type="Google" id="ProtNLM"/>
    </source>
</evidence>
<accession>G8WVV5</accession>
<dbReference type="OrthoDB" id="4328424at2"/>
<dbReference type="KEGG" id="sct:SCAT_0027"/>
<proteinExistence type="predicted"/>
<dbReference type="HOGENOM" id="CLU_146767_0_0_11"/>